<proteinExistence type="predicted"/>
<accession>A0AAV9ZVC6</accession>
<gene>
    <name evidence="1" type="ORF">R3P38DRAFT_3225166</name>
</gene>
<evidence type="ECO:0000313" key="2">
    <source>
        <dbReference type="Proteomes" id="UP001362999"/>
    </source>
</evidence>
<name>A0AAV9ZVC6_9AGAR</name>
<dbReference type="EMBL" id="JAWWNJ010000107">
    <property type="protein sequence ID" value="KAK6992791.1"/>
    <property type="molecule type" value="Genomic_DNA"/>
</dbReference>
<protein>
    <submittedName>
        <fullName evidence="1">Uncharacterized protein</fullName>
    </submittedName>
</protein>
<comment type="caution">
    <text evidence="1">The sequence shown here is derived from an EMBL/GenBank/DDBJ whole genome shotgun (WGS) entry which is preliminary data.</text>
</comment>
<keyword evidence="2" id="KW-1185">Reference proteome</keyword>
<evidence type="ECO:0000313" key="1">
    <source>
        <dbReference type="EMBL" id="KAK6992791.1"/>
    </source>
</evidence>
<organism evidence="1 2">
    <name type="scientific">Favolaschia claudopus</name>
    <dbReference type="NCBI Taxonomy" id="2862362"/>
    <lineage>
        <taxon>Eukaryota</taxon>
        <taxon>Fungi</taxon>
        <taxon>Dikarya</taxon>
        <taxon>Basidiomycota</taxon>
        <taxon>Agaricomycotina</taxon>
        <taxon>Agaricomycetes</taxon>
        <taxon>Agaricomycetidae</taxon>
        <taxon>Agaricales</taxon>
        <taxon>Marasmiineae</taxon>
        <taxon>Mycenaceae</taxon>
        <taxon>Favolaschia</taxon>
    </lineage>
</organism>
<dbReference type="AlphaFoldDB" id="A0AAV9ZVC6"/>
<reference evidence="1 2" key="1">
    <citation type="journal article" date="2024" name="J Genomics">
        <title>Draft genome sequencing and assembly of Favolaschia claudopus CIRM-BRFM 2984 isolated from oak limbs.</title>
        <authorList>
            <person name="Navarro D."/>
            <person name="Drula E."/>
            <person name="Chaduli D."/>
            <person name="Cazenave R."/>
            <person name="Ahrendt S."/>
            <person name="Wang J."/>
            <person name="Lipzen A."/>
            <person name="Daum C."/>
            <person name="Barry K."/>
            <person name="Grigoriev I.V."/>
            <person name="Favel A."/>
            <person name="Rosso M.N."/>
            <person name="Martin F."/>
        </authorList>
    </citation>
    <scope>NUCLEOTIDE SEQUENCE [LARGE SCALE GENOMIC DNA]</scope>
    <source>
        <strain evidence="1 2">CIRM-BRFM 2984</strain>
    </source>
</reference>
<sequence length="305" mass="33383">MLASSSLLGTRSEVSTLHGVRLKPYALLQGGFKKPYDLLHSPSRTLRQQTSFCLVPSATPLTQVFLHRMSSAIIVLLHLHSNVLLAPAFTSNVPWHKHPHLSCFCTRIRIYRAVARASASHCAFALRISIPAFSGICVSASFRRYLGFSRVKSYRSLIQSWLMFDKLQLLTFDCLCCRLLGMSESCTPILSGYPSADASYTPTMAGGTAEGFPIAPGSPWGWALSRLLHIQTESASAIHKLTFSRPRGTSVRENRVCGSAVIDDRSLSLLTLMSTPPVSPCLRSLSSSGVKPLVFSWPTHPSATF</sequence>
<dbReference type="Proteomes" id="UP001362999">
    <property type="component" value="Unassembled WGS sequence"/>
</dbReference>